<dbReference type="AlphaFoldDB" id="B8E351"/>
<accession>B8E351</accession>
<keyword evidence="1" id="KW-1133">Transmembrane helix</keyword>
<dbReference type="KEGG" id="dtu:Dtur_1653"/>
<proteinExistence type="predicted"/>
<keyword evidence="1" id="KW-0812">Transmembrane</keyword>
<organism evidence="2 3">
    <name type="scientific">Dictyoglomus turgidum (strain DSM 6724 / Z-1310)</name>
    <dbReference type="NCBI Taxonomy" id="515635"/>
    <lineage>
        <taxon>Bacteria</taxon>
        <taxon>Pseudomonadati</taxon>
        <taxon>Dictyoglomota</taxon>
        <taxon>Dictyoglomia</taxon>
        <taxon>Dictyoglomales</taxon>
        <taxon>Dictyoglomaceae</taxon>
        <taxon>Dictyoglomus</taxon>
    </lineage>
</organism>
<protein>
    <submittedName>
        <fullName evidence="2">ABC-transporter TycD</fullName>
    </submittedName>
</protein>
<dbReference type="Proteomes" id="UP000007719">
    <property type="component" value="Chromosome"/>
</dbReference>
<evidence type="ECO:0000313" key="3">
    <source>
        <dbReference type="Proteomes" id="UP000007719"/>
    </source>
</evidence>
<sequence>MKKGLMREIFKKDWTLNVLALLLSTVVAFINIYFKNMETDLKRFSLLFY</sequence>
<feature type="transmembrane region" description="Helical" evidence="1">
    <location>
        <begin position="14"/>
        <end position="34"/>
    </location>
</feature>
<reference evidence="3" key="1">
    <citation type="journal article" date="2016" name="Front. Microbiol.">
        <title>The complete genome sequence of hyperthermophile Dictyoglomus turgidum DSM 6724 reveals a specialized carbohydrate fermentor.</title>
        <authorList>
            <person name="Brumm P.J."/>
            <person name="Gowda K."/>
            <person name="Robb F.T."/>
            <person name="Mead D.A."/>
        </authorList>
    </citation>
    <scope>NUCLEOTIDE SEQUENCE [LARGE SCALE GENOMIC DNA]</scope>
    <source>
        <strain evidence="3">DSM 6724 / Z-1310</strain>
    </source>
</reference>
<evidence type="ECO:0000256" key="1">
    <source>
        <dbReference type="SAM" id="Phobius"/>
    </source>
</evidence>
<dbReference type="EnsemblBacteria" id="ACK42925">
    <property type="protein sequence ID" value="ACK42925"/>
    <property type="gene ID" value="Dtur_1653"/>
</dbReference>
<dbReference type="HOGENOM" id="CLU_3134989_0_0_0"/>
<keyword evidence="1" id="KW-0472">Membrane</keyword>
<name>B8E351_DICTD</name>
<gene>
    <name evidence="2" type="ordered locus">Dtur_1653</name>
</gene>
<dbReference type="EMBL" id="CP001251">
    <property type="protein sequence ID" value="ACK42925.1"/>
    <property type="molecule type" value="Genomic_DNA"/>
</dbReference>
<dbReference type="InParanoid" id="B8E351"/>
<keyword evidence="3" id="KW-1185">Reference proteome</keyword>
<evidence type="ECO:0000313" key="2">
    <source>
        <dbReference type="EMBL" id="ACK42925.1"/>
    </source>
</evidence>